<evidence type="ECO:0000256" key="4">
    <source>
        <dbReference type="ARBA" id="ARBA00023163"/>
    </source>
</evidence>
<dbReference type="Proteomes" id="UP000766629">
    <property type="component" value="Unassembled WGS sequence"/>
</dbReference>
<dbReference type="InterPro" id="IPR058163">
    <property type="entry name" value="LysR-type_TF_proteobact-type"/>
</dbReference>
<keyword evidence="4" id="KW-0804">Transcription</keyword>
<dbReference type="EMBL" id="JAHVJA010000011">
    <property type="protein sequence ID" value="MBY6141540.1"/>
    <property type="molecule type" value="Genomic_DNA"/>
</dbReference>
<dbReference type="PANTHER" id="PTHR30537:SF74">
    <property type="entry name" value="HTH-TYPE TRANSCRIPTIONAL REGULATOR TRPI"/>
    <property type="match status" value="1"/>
</dbReference>
<evidence type="ECO:0000313" key="7">
    <source>
        <dbReference type="Proteomes" id="UP000766629"/>
    </source>
</evidence>
<evidence type="ECO:0000256" key="2">
    <source>
        <dbReference type="ARBA" id="ARBA00023015"/>
    </source>
</evidence>
<dbReference type="SUPFAM" id="SSF46785">
    <property type="entry name" value="Winged helix' DNA-binding domain"/>
    <property type="match status" value="1"/>
</dbReference>
<accession>A0ABS7NK22</accession>
<dbReference type="PROSITE" id="PS50931">
    <property type="entry name" value="HTH_LYSR"/>
    <property type="match status" value="1"/>
</dbReference>
<comment type="similarity">
    <text evidence="1">Belongs to the LysR transcriptional regulatory family.</text>
</comment>
<evidence type="ECO:0000256" key="1">
    <source>
        <dbReference type="ARBA" id="ARBA00009437"/>
    </source>
</evidence>
<organism evidence="6 7">
    <name type="scientific">Leisingera daeponensis</name>
    <dbReference type="NCBI Taxonomy" id="405746"/>
    <lineage>
        <taxon>Bacteria</taxon>
        <taxon>Pseudomonadati</taxon>
        <taxon>Pseudomonadota</taxon>
        <taxon>Alphaproteobacteria</taxon>
        <taxon>Rhodobacterales</taxon>
        <taxon>Roseobacteraceae</taxon>
        <taxon>Leisingera</taxon>
    </lineage>
</organism>
<dbReference type="SUPFAM" id="SSF53850">
    <property type="entry name" value="Periplasmic binding protein-like II"/>
    <property type="match status" value="1"/>
</dbReference>
<evidence type="ECO:0000313" key="6">
    <source>
        <dbReference type="EMBL" id="MBY6141540.1"/>
    </source>
</evidence>
<feature type="domain" description="HTH lysR-type" evidence="5">
    <location>
        <begin position="12"/>
        <end position="67"/>
    </location>
</feature>
<dbReference type="Gene3D" id="1.10.10.10">
    <property type="entry name" value="Winged helix-like DNA-binding domain superfamily/Winged helix DNA-binding domain"/>
    <property type="match status" value="1"/>
</dbReference>
<dbReference type="Gene3D" id="3.40.190.10">
    <property type="entry name" value="Periplasmic binding protein-like II"/>
    <property type="match status" value="2"/>
</dbReference>
<name>A0ABS7NK22_9RHOB</name>
<dbReference type="PANTHER" id="PTHR30537">
    <property type="entry name" value="HTH-TYPE TRANSCRIPTIONAL REGULATOR"/>
    <property type="match status" value="1"/>
</dbReference>
<proteinExistence type="inferred from homology"/>
<dbReference type="Pfam" id="PF00126">
    <property type="entry name" value="HTH_1"/>
    <property type="match status" value="1"/>
</dbReference>
<dbReference type="InterPro" id="IPR005119">
    <property type="entry name" value="LysR_subst-bd"/>
</dbReference>
<keyword evidence="3" id="KW-0238">DNA-binding</keyword>
<protein>
    <submittedName>
        <fullName evidence="6">LysR family transcriptional regulator</fullName>
    </submittedName>
</protein>
<gene>
    <name evidence="6" type="ORF">KUV26_19030</name>
</gene>
<evidence type="ECO:0000259" key="5">
    <source>
        <dbReference type="PROSITE" id="PS50931"/>
    </source>
</evidence>
<evidence type="ECO:0000256" key="3">
    <source>
        <dbReference type="ARBA" id="ARBA00023125"/>
    </source>
</evidence>
<comment type="caution">
    <text evidence="6">The sequence shown here is derived from an EMBL/GenBank/DDBJ whole genome shotgun (WGS) entry which is preliminary data.</text>
</comment>
<dbReference type="PRINTS" id="PR00039">
    <property type="entry name" value="HTHLYSR"/>
</dbReference>
<reference evidence="6 7" key="1">
    <citation type="submission" date="2021-06" db="EMBL/GenBank/DDBJ databases">
        <title>50 bacteria genomes isolated from Dapeng, Shenzhen, China.</title>
        <authorList>
            <person name="Zheng W."/>
            <person name="Yu S."/>
            <person name="Huang Y."/>
        </authorList>
    </citation>
    <scope>NUCLEOTIDE SEQUENCE [LARGE SCALE GENOMIC DNA]</scope>
    <source>
        <strain evidence="6 7">DP1N14-2</strain>
    </source>
</reference>
<keyword evidence="2" id="KW-0805">Transcription regulation</keyword>
<dbReference type="InterPro" id="IPR000847">
    <property type="entry name" value="LysR_HTH_N"/>
</dbReference>
<dbReference type="InterPro" id="IPR036388">
    <property type="entry name" value="WH-like_DNA-bd_sf"/>
</dbReference>
<sequence>MAIHRLPPLHALHALHVFETVARLGGVRAAAAELNVTPPAVSHQLDKLEGFLGAPLFIRRGRNLVLTEGARDYLTEVRPGLEAISRATSVATQESQREVLTVAAPPTLTTMWLIPKLSGFSEAFPEYDVRLLDRMTFNPEERGVDIAIEYRFEPDPDLVSMQVLSDEVVALTSAGYAETHGIAGLDDLEGVTLIETERRLTSWKKILAGRSWLKHQRFLSVSYSLHAFEAAARGSGVALGNRANAERMLAEGRLCMPFELPPEMLPPAPRYFMSAVSHRQRQPRVRAFWDWLLGEIAK</sequence>
<dbReference type="InterPro" id="IPR036390">
    <property type="entry name" value="WH_DNA-bd_sf"/>
</dbReference>
<keyword evidence="7" id="KW-1185">Reference proteome</keyword>
<dbReference type="RefSeq" id="WP_222509574.1">
    <property type="nucleotide sequence ID" value="NZ_JAHVJA010000011.1"/>
</dbReference>
<dbReference type="Pfam" id="PF03466">
    <property type="entry name" value="LysR_substrate"/>
    <property type="match status" value="1"/>
</dbReference>